<evidence type="ECO:0000313" key="4">
    <source>
        <dbReference type="Proteomes" id="UP001595791"/>
    </source>
</evidence>
<dbReference type="EC" id="2.4.-.-" evidence="3"/>
<gene>
    <name evidence="3" type="ORF">ACFOW7_20725</name>
</gene>
<comment type="caution">
    <text evidence="3">The sequence shown here is derived from an EMBL/GenBank/DDBJ whole genome shotgun (WGS) entry which is preliminary data.</text>
</comment>
<accession>A0ABV8MXR6</accession>
<keyword evidence="4" id="KW-1185">Reference proteome</keyword>
<dbReference type="Proteomes" id="UP001595791">
    <property type="component" value="Unassembled WGS sequence"/>
</dbReference>
<dbReference type="EMBL" id="JBHSBU010000002">
    <property type="protein sequence ID" value="MFC4161765.1"/>
    <property type="molecule type" value="Genomic_DNA"/>
</dbReference>
<keyword evidence="3" id="KW-0328">Glycosyltransferase</keyword>
<keyword evidence="3" id="KW-0808">Transferase</keyword>
<dbReference type="InterPro" id="IPR001296">
    <property type="entry name" value="Glyco_trans_1"/>
</dbReference>
<sequence>MAVKGIVLYDFLLVRGGAERLTLDLVRGLPGVDLCVGYRDPQAFPAEEIADLHCHDLAAATALPGWRTLKVMRAFAGPATRFLADYDWALFSGSNAPLAVRHRLGGRNLYYCHTLPRFVYDLRDYYLKRFPLPLRPALLALMAYVKPRYEASMAAMDTLIANSENVRGRLRRYLGRDATVVNPPIDTERFRWRQQGDYFLSLARLEDFKRVDLIIEAFRRLPSQQLVVASGGSQAERLRRLADGLPNVRFTSWLNDQQLAELIGGARATIYIPRDEDFGMSPVESMAAGKPVIGVAEGGLLETVLDGETGLMLPADPTVEHLIEAVSALSADRALAMRHAAEARAQLFSRARFIERMRAVIEAAPAAVR</sequence>
<dbReference type="InterPro" id="IPR028098">
    <property type="entry name" value="Glyco_trans_4-like_N"/>
</dbReference>
<dbReference type="Pfam" id="PF00534">
    <property type="entry name" value="Glycos_transf_1"/>
    <property type="match status" value="1"/>
</dbReference>
<reference evidence="4" key="1">
    <citation type="journal article" date="2019" name="Int. J. Syst. Evol. Microbiol.">
        <title>The Global Catalogue of Microorganisms (GCM) 10K type strain sequencing project: providing services to taxonomists for standard genome sequencing and annotation.</title>
        <authorList>
            <consortium name="The Broad Institute Genomics Platform"/>
            <consortium name="The Broad Institute Genome Sequencing Center for Infectious Disease"/>
            <person name="Wu L."/>
            <person name="Ma J."/>
        </authorList>
    </citation>
    <scope>NUCLEOTIDE SEQUENCE [LARGE SCALE GENOMIC DNA]</scope>
    <source>
        <strain evidence="4">LMG 29894</strain>
    </source>
</reference>
<dbReference type="PANTHER" id="PTHR45947:SF3">
    <property type="entry name" value="SULFOQUINOVOSYL TRANSFERASE SQD2"/>
    <property type="match status" value="1"/>
</dbReference>
<dbReference type="InterPro" id="IPR050194">
    <property type="entry name" value="Glycosyltransferase_grp1"/>
</dbReference>
<dbReference type="PANTHER" id="PTHR45947">
    <property type="entry name" value="SULFOQUINOVOSYL TRANSFERASE SQD2"/>
    <property type="match status" value="1"/>
</dbReference>
<evidence type="ECO:0000259" key="1">
    <source>
        <dbReference type="Pfam" id="PF00534"/>
    </source>
</evidence>
<feature type="domain" description="Glycosyl transferase family 1" evidence="1">
    <location>
        <begin position="191"/>
        <end position="344"/>
    </location>
</feature>
<protein>
    <submittedName>
        <fullName evidence="3">Glycosyltransferase</fullName>
        <ecNumber evidence="3">2.4.-.-</ecNumber>
    </submittedName>
</protein>
<dbReference type="RefSeq" id="WP_378168256.1">
    <property type="nucleotide sequence ID" value="NZ_JBHSBU010000002.1"/>
</dbReference>
<dbReference type="SUPFAM" id="SSF53756">
    <property type="entry name" value="UDP-Glycosyltransferase/glycogen phosphorylase"/>
    <property type="match status" value="1"/>
</dbReference>
<name>A0ABV8MXR6_9NEIS</name>
<evidence type="ECO:0000313" key="3">
    <source>
        <dbReference type="EMBL" id="MFC4161765.1"/>
    </source>
</evidence>
<proteinExistence type="predicted"/>
<organism evidence="3 4">
    <name type="scientific">Chitinimonas lacunae</name>
    <dbReference type="NCBI Taxonomy" id="1963018"/>
    <lineage>
        <taxon>Bacteria</taxon>
        <taxon>Pseudomonadati</taxon>
        <taxon>Pseudomonadota</taxon>
        <taxon>Betaproteobacteria</taxon>
        <taxon>Neisseriales</taxon>
        <taxon>Chitinibacteraceae</taxon>
        <taxon>Chitinimonas</taxon>
    </lineage>
</organism>
<dbReference type="GO" id="GO:0016757">
    <property type="term" value="F:glycosyltransferase activity"/>
    <property type="evidence" value="ECO:0007669"/>
    <property type="project" value="UniProtKB-KW"/>
</dbReference>
<evidence type="ECO:0000259" key="2">
    <source>
        <dbReference type="Pfam" id="PF13439"/>
    </source>
</evidence>
<dbReference type="Pfam" id="PF13439">
    <property type="entry name" value="Glyco_transf_4"/>
    <property type="match status" value="1"/>
</dbReference>
<feature type="domain" description="Glycosyltransferase subfamily 4-like N-terminal" evidence="2">
    <location>
        <begin position="16"/>
        <end position="189"/>
    </location>
</feature>
<dbReference type="Gene3D" id="3.40.50.2000">
    <property type="entry name" value="Glycogen Phosphorylase B"/>
    <property type="match status" value="2"/>
</dbReference>